<dbReference type="EMBL" id="LAZR01030136">
    <property type="protein sequence ID" value="KKL57528.1"/>
    <property type="molecule type" value="Genomic_DNA"/>
</dbReference>
<protein>
    <submittedName>
        <fullName evidence="1">Uncharacterized protein</fullName>
    </submittedName>
</protein>
<sequence length="96" mass="11332">MSSTKKPPKTGFEKIIDYYNNKLEVNHPVAIAKVVEDTGFSWSFIKKTLTKIIEEYDGFHFEKSGNTWLTWKDRNHIIKKLDETCSRFLDEQDKEC</sequence>
<reference evidence="1" key="1">
    <citation type="journal article" date="2015" name="Nature">
        <title>Complex archaea that bridge the gap between prokaryotes and eukaryotes.</title>
        <authorList>
            <person name="Spang A."/>
            <person name="Saw J.H."/>
            <person name="Jorgensen S.L."/>
            <person name="Zaremba-Niedzwiedzka K."/>
            <person name="Martijn J."/>
            <person name="Lind A.E."/>
            <person name="van Eijk R."/>
            <person name="Schleper C."/>
            <person name="Guy L."/>
            <person name="Ettema T.J."/>
        </authorList>
    </citation>
    <scope>NUCLEOTIDE SEQUENCE</scope>
</reference>
<evidence type="ECO:0000313" key="1">
    <source>
        <dbReference type="EMBL" id="KKL57528.1"/>
    </source>
</evidence>
<accession>A0A0F9D700</accession>
<name>A0A0F9D700_9ZZZZ</name>
<organism evidence="1">
    <name type="scientific">marine sediment metagenome</name>
    <dbReference type="NCBI Taxonomy" id="412755"/>
    <lineage>
        <taxon>unclassified sequences</taxon>
        <taxon>metagenomes</taxon>
        <taxon>ecological metagenomes</taxon>
    </lineage>
</organism>
<proteinExistence type="predicted"/>
<gene>
    <name evidence="1" type="ORF">LCGC14_2234510</name>
</gene>
<dbReference type="AlphaFoldDB" id="A0A0F9D700"/>
<comment type="caution">
    <text evidence="1">The sequence shown here is derived from an EMBL/GenBank/DDBJ whole genome shotgun (WGS) entry which is preliminary data.</text>
</comment>